<dbReference type="SUPFAM" id="SSF103473">
    <property type="entry name" value="MFS general substrate transporter"/>
    <property type="match status" value="1"/>
</dbReference>
<keyword evidence="3" id="KW-0012">Acyltransferase</keyword>
<evidence type="ECO:0000256" key="1">
    <source>
        <dbReference type="SAM" id="Phobius"/>
    </source>
</evidence>
<feature type="domain" description="Heparan-alpha-glucosaminide N-acetyltransferase catalytic" evidence="2">
    <location>
        <begin position="6"/>
        <end position="155"/>
    </location>
</feature>
<dbReference type="GO" id="GO:0016746">
    <property type="term" value="F:acyltransferase activity"/>
    <property type="evidence" value="ECO:0007669"/>
    <property type="project" value="UniProtKB-KW"/>
</dbReference>
<gene>
    <name evidence="3" type="ORF">ACG0Z6_10235</name>
</gene>
<feature type="transmembrane region" description="Helical" evidence="1">
    <location>
        <begin position="111"/>
        <end position="133"/>
    </location>
</feature>
<evidence type="ECO:0000313" key="3">
    <source>
        <dbReference type="EMBL" id="MFG6448615.1"/>
    </source>
</evidence>
<sequence length="354" mass="38128">MVSNTRFASVDALRGLAVAAMLLVNNPGSWSHVYAPLQHAPWHGFTLADLVFPLFLFIVGVSISLSMGGRIAAGAPKAPMSRNALVRAARIVVLGLVLHALAWWLMDKPEFRLMGVLQRIGLCFALVALAAIWLTVRQQWLLFAALLLGYGALLASAGDLSKSGNLASQLDSLILGRWNYEWHAQTGMGHEPEGLLSTLGALASTLLGVRAGDVLRRAQPAVLALMGGVCLAAGWWLAGYQPMNKQLWTPAFVLWCAGWSLLLLTAGHLLLDRLQLPPLGRAFGVNAIAAYAGAWVMAVVMYGFKWHEPAFEALRHALPSLPAPAQSLTFAMAFVLLWGGVAVLLDKRGIYIKV</sequence>
<feature type="transmembrane region" description="Helical" evidence="1">
    <location>
        <begin position="84"/>
        <end position="105"/>
    </location>
</feature>
<feature type="transmembrane region" description="Helical" evidence="1">
    <location>
        <begin position="221"/>
        <end position="240"/>
    </location>
</feature>
<dbReference type="PANTHER" id="PTHR31061:SF24">
    <property type="entry name" value="LD22376P"/>
    <property type="match status" value="1"/>
</dbReference>
<dbReference type="PANTHER" id="PTHR31061">
    <property type="entry name" value="LD22376P"/>
    <property type="match status" value="1"/>
</dbReference>
<organism evidence="3 4">
    <name type="scientific">Roseateles rivi</name>
    <dbReference type="NCBI Taxonomy" id="3299028"/>
    <lineage>
        <taxon>Bacteria</taxon>
        <taxon>Pseudomonadati</taxon>
        <taxon>Pseudomonadota</taxon>
        <taxon>Betaproteobacteria</taxon>
        <taxon>Burkholderiales</taxon>
        <taxon>Sphaerotilaceae</taxon>
        <taxon>Roseateles</taxon>
    </lineage>
</organism>
<keyword evidence="3" id="KW-0808">Transferase</keyword>
<feature type="transmembrane region" description="Helical" evidence="1">
    <location>
        <begin position="12"/>
        <end position="30"/>
    </location>
</feature>
<feature type="transmembrane region" description="Helical" evidence="1">
    <location>
        <begin position="50"/>
        <end position="72"/>
    </location>
</feature>
<evidence type="ECO:0000259" key="2">
    <source>
        <dbReference type="Pfam" id="PF07786"/>
    </source>
</evidence>
<dbReference type="InterPro" id="IPR012429">
    <property type="entry name" value="HGSNAT_cat"/>
</dbReference>
<dbReference type="InterPro" id="IPR036259">
    <property type="entry name" value="MFS_trans_sf"/>
</dbReference>
<proteinExistence type="predicted"/>
<keyword evidence="1" id="KW-0812">Transmembrane</keyword>
<feature type="transmembrane region" description="Helical" evidence="1">
    <location>
        <begin position="140"/>
        <end position="158"/>
    </location>
</feature>
<comment type="caution">
    <text evidence="3">The sequence shown here is derived from an EMBL/GenBank/DDBJ whole genome shotgun (WGS) entry which is preliminary data.</text>
</comment>
<dbReference type="Pfam" id="PF07786">
    <property type="entry name" value="HGSNAT_cat"/>
    <property type="match status" value="1"/>
</dbReference>
<keyword evidence="4" id="KW-1185">Reference proteome</keyword>
<reference evidence="3 4" key="1">
    <citation type="submission" date="2024-08" db="EMBL/GenBank/DDBJ databases">
        <authorList>
            <person name="Lu H."/>
        </authorList>
    </citation>
    <scope>NUCLEOTIDE SEQUENCE [LARGE SCALE GENOMIC DNA]</scope>
    <source>
        <strain evidence="3 4">BYS180W</strain>
    </source>
</reference>
<feature type="transmembrane region" description="Helical" evidence="1">
    <location>
        <begin position="283"/>
        <end position="304"/>
    </location>
</feature>
<feature type="transmembrane region" description="Helical" evidence="1">
    <location>
        <begin position="194"/>
        <end position="209"/>
    </location>
</feature>
<dbReference type="Proteomes" id="UP001606099">
    <property type="component" value="Unassembled WGS sequence"/>
</dbReference>
<feature type="transmembrane region" description="Helical" evidence="1">
    <location>
        <begin position="252"/>
        <end position="271"/>
    </location>
</feature>
<keyword evidence="1" id="KW-0472">Membrane</keyword>
<protein>
    <submittedName>
        <fullName evidence="3">Acyltransferase family protein</fullName>
    </submittedName>
</protein>
<dbReference type="EMBL" id="JBIGHZ010000004">
    <property type="protein sequence ID" value="MFG6448615.1"/>
    <property type="molecule type" value="Genomic_DNA"/>
</dbReference>
<accession>A0ABW7FWI6</accession>
<dbReference type="RefSeq" id="WP_394461042.1">
    <property type="nucleotide sequence ID" value="NZ_JBIGHZ010000004.1"/>
</dbReference>
<feature type="transmembrane region" description="Helical" evidence="1">
    <location>
        <begin position="324"/>
        <end position="345"/>
    </location>
</feature>
<name>A0ABW7FWI6_9BURK</name>
<evidence type="ECO:0000313" key="4">
    <source>
        <dbReference type="Proteomes" id="UP001606099"/>
    </source>
</evidence>
<keyword evidence="1" id="KW-1133">Transmembrane helix</keyword>